<reference evidence="2" key="1">
    <citation type="submission" date="2021-03" db="EMBL/GenBank/DDBJ databases">
        <title>Draft genome sequence of rust myrtle Austropuccinia psidii MF-1, a brazilian biotype.</title>
        <authorList>
            <person name="Quecine M.C."/>
            <person name="Pachon D.M.R."/>
            <person name="Bonatelli M.L."/>
            <person name="Correr F.H."/>
            <person name="Franceschini L.M."/>
            <person name="Leite T.F."/>
            <person name="Margarido G.R.A."/>
            <person name="Almeida C.A."/>
            <person name="Ferrarezi J.A."/>
            <person name="Labate C.A."/>
        </authorList>
    </citation>
    <scope>NUCLEOTIDE SEQUENCE</scope>
    <source>
        <strain evidence="2">MF-1</strain>
    </source>
</reference>
<feature type="region of interest" description="Disordered" evidence="1">
    <location>
        <begin position="1"/>
        <end position="76"/>
    </location>
</feature>
<dbReference type="EMBL" id="AVOT02049017">
    <property type="protein sequence ID" value="MBW0544205.1"/>
    <property type="molecule type" value="Genomic_DNA"/>
</dbReference>
<evidence type="ECO:0000313" key="3">
    <source>
        <dbReference type="Proteomes" id="UP000765509"/>
    </source>
</evidence>
<comment type="caution">
    <text evidence="2">The sequence shown here is derived from an EMBL/GenBank/DDBJ whole genome shotgun (WGS) entry which is preliminary data.</text>
</comment>
<name>A0A9Q3FUM9_9BASI</name>
<evidence type="ECO:0000256" key="1">
    <source>
        <dbReference type="SAM" id="MobiDB-lite"/>
    </source>
</evidence>
<dbReference type="Proteomes" id="UP000765509">
    <property type="component" value="Unassembled WGS sequence"/>
</dbReference>
<dbReference type="AlphaFoldDB" id="A0A9Q3FUM9"/>
<protein>
    <submittedName>
        <fullName evidence="2">Uncharacterized protein</fullName>
    </submittedName>
</protein>
<organism evidence="2 3">
    <name type="scientific">Austropuccinia psidii MF-1</name>
    <dbReference type="NCBI Taxonomy" id="1389203"/>
    <lineage>
        <taxon>Eukaryota</taxon>
        <taxon>Fungi</taxon>
        <taxon>Dikarya</taxon>
        <taxon>Basidiomycota</taxon>
        <taxon>Pucciniomycotina</taxon>
        <taxon>Pucciniomycetes</taxon>
        <taxon>Pucciniales</taxon>
        <taxon>Sphaerophragmiaceae</taxon>
        <taxon>Austropuccinia</taxon>
    </lineage>
</organism>
<feature type="compositionally biased region" description="Polar residues" evidence="1">
    <location>
        <begin position="1"/>
        <end position="26"/>
    </location>
</feature>
<sequence>MQGQHPSGNSPSIHQKKYASTSTKKAQANPKDQSEGQAKDKGKGKAQVEQALPSELQNSQEREDSHGKMCSIQPEL</sequence>
<keyword evidence="3" id="KW-1185">Reference proteome</keyword>
<proteinExistence type="predicted"/>
<feature type="compositionally biased region" description="Basic and acidic residues" evidence="1">
    <location>
        <begin position="32"/>
        <end position="43"/>
    </location>
</feature>
<evidence type="ECO:0000313" key="2">
    <source>
        <dbReference type="EMBL" id="MBW0544205.1"/>
    </source>
</evidence>
<gene>
    <name evidence="2" type="ORF">O181_083920</name>
</gene>
<accession>A0A9Q3FUM9</accession>